<reference evidence="1" key="2">
    <citation type="journal article" date="2015" name="Fish Shellfish Immunol.">
        <title>Early steps in the European eel (Anguilla anguilla)-Vibrio vulnificus interaction in the gills: Role of the RtxA13 toxin.</title>
        <authorList>
            <person name="Callol A."/>
            <person name="Pajuelo D."/>
            <person name="Ebbesson L."/>
            <person name="Teles M."/>
            <person name="MacKenzie S."/>
            <person name="Amaro C."/>
        </authorList>
    </citation>
    <scope>NUCLEOTIDE SEQUENCE</scope>
</reference>
<protein>
    <submittedName>
        <fullName evidence="1">Uncharacterized protein</fullName>
    </submittedName>
</protein>
<dbReference type="AlphaFoldDB" id="A0A0E9UQZ3"/>
<accession>A0A0E9UQZ3</accession>
<organism evidence="1">
    <name type="scientific">Anguilla anguilla</name>
    <name type="common">European freshwater eel</name>
    <name type="synonym">Muraena anguilla</name>
    <dbReference type="NCBI Taxonomy" id="7936"/>
    <lineage>
        <taxon>Eukaryota</taxon>
        <taxon>Metazoa</taxon>
        <taxon>Chordata</taxon>
        <taxon>Craniata</taxon>
        <taxon>Vertebrata</taxon>
        <taxon>Euteleostomi</taxon>
        <taxon>Actinopterygii</taxon>
        <taxon>Neopterygii</taxon>
        <taxon>Teleostei</taxon>
        <taxon>Anguilliformes</taxon>
        <taxon>Anguillidae</taxon>
        <taxon>Anguilla</taxon>
    </lineage>
</organism>
<reference evidence="1" key="1">
    <citation type="submission" date="2014-11" db="EMBL/GenBank/DDBJ databases">
        <authorList>
            <person name="Amaro Gonzalez C."/>
        </authorList>
    </citation>
    <scope>NUCLEOTIDE SEQUENCE</scope>
</reference>
<proteinExistence type="predicted"/>
<name>A0A0E9UQZ3_ANGAN</name>
<evidence type="ECO:0000313" key="1">
    <source>
        <dbReference type="EMBL" id="JAH67640.1"/>
    </source>
</evidence>
<dbReference type="EMBL" id="GBXM01040937">
    <property type="protein sequence ID" value="JAH67640.1"/>
    <property type="molecule type" value="Transcribed_RNA"/>
</dbReference>
<sequence>MPYLYKLEKNNISVHPGVACLHLQ</sequence>